<dbReference type="AlphaFoldDB" id="A0A9X3XBY1"/>
<name>A0A9X3XBY1_9BACT</name>
<protein>
    <submittedName>
        <fullName evidence="1">DNA sulfur modification protein DndB</fullName>
    </submittedName>
</protein>
<dbReference type="CDD" id="cd16412">
    <property type="entry name" value="dndB"/>
    <property type="match status" value="1"/>
</dbReference>
<proteinExistence type="predicted"/>
<dbReference type="InterPro" id="IPR017642">
    <property type="entry name" value="DNA_S_mod_DndB"/>
</dbReference>
<evidence type="ECO:0000313" key="2">
    <source>
        <dbReference type="Proteomes" id="UP001151081"/>
    </source>
</evidence>
<dbReference type="Proteomes" id="UP001151081">
    <property type="component" value="Unassembled WGS sequence"/>
</dbReference>
<accession>A0A9X3XBY1</accession>
<dbReference type="NCBIfam" id="TIGR03187">
    <property type="entry name" value="DGQHR"/>
    <property type="match status" value="1"/>
</dbReference>
<organism evidence="1 2">
    <name type="scientific">Polyangium jinanense</name>
    <dbReference type="NCBI Taxonomy" id="2829994"/>
    <lineage>
        <taxon>Bacteria</taxon>
        <taxon>Pseudomonadati</taxon>
        <taxon>Myxococcota</taxon>
        <taxon>Polyangia</taxon>
        <taxon>Polyangiales</taxon>
        <taxon>Polyangiaceae</taxon>
        <taxon>Polyangium</taxon>
    </lineage>
</organism>
<dbReference type="Pfam" id="PF14072">
    <property type="entry name" value="DndB"/>
    <property type="match status" value="1"/>
</dbReference>
<comment type="caution">
    <text evidence="1">The sequence shown here is derived from an EMBL/GenBank/DDBJ whole genome shotgun (WGS) entry which is preliminary data.</text>
</comment>
<gene>
    <name evidence="1" type="ORF">KEG57_36065</name>
</gene>
<dbReference type="InterPro" id="IPR017601">
    <property type="entry name" value="DGQHR-contain_dom"/>
</dbReference>
<reference evidence="1 2" key="1">
    <citation type="submission" date="2021-04" db="EMBL/GenBank/DDBJ databases">
        <title>Genome analysis of Polyangium sp.</title>
        <authorList>
            <person name="Li Y."/>
            <person name="Wang J."/>
        </authorList>
    </citation>
    <scope>NUCLEOTIDE SEQUENCE [LARGE SCALE GENOMIC DNA]</scope>
    <source>
        <strain evidence="1 2">SDU14</strain>
    </source>
</reference>
<keyword evidence="2" id="KW-1185">Reference proteome</keyword>
<sequence>MARSQEYIKKRKGTLGLCLTLFVDAGLERAQQRFANLNRFAVRPNNSLGLLYDHRDELANLTRAVVRDVVLFHKLADGEKTSVAGGSNKLFALASIHAATKTLLAGFSGSFETARPIAVEFWTEVTRVMPLWNEGGLGKVRAAELREKYVHGHAVALEALGRAGNALLRERREDWKSLLAASGRSTGPARARAGRGALW</sequence>
<evidence type="ECO:0000313" key="1">
    <source>
        <dbReference type="EMBL" id="MDC3985953.1"/>
    </source>
</evidence>
<dbReference type="EMBL" id="JAGTJJ010000033">
    <property type="protein sequence ID" value="MDC3985953.1"/>
    <property type="molecule type" value="Genomic_DNA"/>
</dbReference>